<keyword evidence="11" id="KW-0010">Activator</keyword>
<dbReference type="SUPFAM" id="SSF46689">
    <property type="entry name" value="Homeodomain-like"/>
    <property type="match status" value="1"/>
</dbReference>
<evidence type="ECO:0000256" key="14">
    <source>
        <dbReference type="ARBA" id="ARBA00029881"/>
    </source>
</evidence>
<dbReference type="AlphaFoldDB" id="G8QM56"/>
<dbReference type="HOGENOM" id="CLU_000445_0_6_4"/>
<evidence type="ECO:0000313" key="20">
    <source>
        <dbReference type="Proteomes" id="UP000005633"/>
    </source>
</evidence>
<evidence type="ECO:0000259" key="18">
    <source>
        <dbReference type="PROSITE" id="PS50110"/>
    </source>
</evidence>
<keyword evidence="10 19" id="KW-0238">DNA-binding</keyword>
<dbReference type="GO" id="GO:0000160">
    <property type="term" value="P:phosphorelay signal transduction system"/>
    <property type="evidence" value="ECO:0007669"/>
    <property type="project" value="UniProtKB-KW"/>
</dbReference>
<dbReference type="PANTHER" id="PTHR32071:SF95">
    <property type="entry name" value="DNA-BINDING TRANSCRIPTIONAL REGULATOR NTRC"/>
    <property type="match status" value="1"/>
</dbReference>
<dbReference type="GO" id="GO:0005737">
    <property type="term" value="C:cytoplasm"/>
    <property type="evidence" value="ECO:0007669"/>
    <property type="project" value="UniProtKB-SubCell"/>
</dbReference>
<dbReference type="Gene3D" id="3.40.50.2300">
    <property type="match status" value="1"/>
</dbReference>
<dbReference type="CDD" id="cd00156">
    <property type="entry name" value="REC"/>
    <property type="match status" value="1"/>
</dbReference>
<accession>G8QM56</accession>
<evidence type="ECO:0000256" key="4">
    <source>
        <dbReference type="ARBA" id="ARBA00022491"/>
    </source>
</evidence>
<evidence type="ECO:0000259" key="17">
    <source>
        <dbReference type="PROSITE" id="PS50045"/>
    </source>
</evidence>
<keyword evidence="12" id="KW-0804">Transcription</keyword>
<dbReference type="InterPro" id="IPR011006">
    <property type="entry name" value="CheY-like_superfamily"/>
</dbReference>
<keyword evidence="3" id="KW-0963">Cytoplasm</keyword>
<evidence type="ECO:0000256" key="16">
    <source>
        <dbReference type="PROSITE-ProRule" id="PRU00169"/>
    </source>
</evidence>
<dbReference type="InterPro" id="IPR025944">
    <property type="entry name" value="Sigma_54_int_dom_CS"/>
</dbReference>
<dbReference type="RefSeq" id="WP_014235274.1">
    <property type="nucleotide sequence ID" value="NC_016616.1"/>
</dbReference>
<feature type="modified residue" description="4-aspartylphosphate" evidence="16">
    <location>
        <position position="58"/>
    </location>
</feature>
<dbReference type="Pfam" id="PF25601">
    <property type="entry name" value="AAA_lid_14"/>
    <property type="match status" value="1"/>
</dbReference>
<dbReference type="STRING" id="640081.Dsui_0150"/>
<dbReference type="Pfam" id="PF00072">
    <property type="entry name" value="Response_reg"/>
    <property type="match status" value="1"/>
</dbReference>
<reference evidence="19 20" key="1">
    <citation type="journal article" date="2012" name="J. Bacteriol.">
        <title>Complete genome sequence of the anaerobic perchlorate-reducing bacterium Azospira suillum strain PS.</title>
        <authorList>
            <person name="Byrne-Bailey K.G."/>
            <person name="Coates J.D."/>
        </authorList>
    </citation>
    <scope>NUCLEOTIDE SEQUENCE [LARGE SCALE GENOMIC DNA]</scope>
    <source>
        <strain evidence="20">ATCC BAA-33 / DSM 13638 / PS</strain>
    </source>
</reference>
<evidence type="ECO:0000256" key="6">
    <source>
        <dbReference type="ARBA" id="ARBA00022741"/>
    </source>
</evidence>
<keyword evidence="5 16" id="KW-0597">Phosphoprotein</keyword>
<evidence type="ECO:0000256" key="9">
    <source>
        <dbReference type="ARBA" id="ARBA00023015"/>
    </source>
</evidence>
<evidence type="ECO:0000256" key="1">
    <source>
        <dbReference type="ARBA" id="ARBA00004496"/>
    </source>
</evidence>
<dbReference type="PANTHER" id="PTHR32071">
    <property type="entry name" value="TRANSCRIPTIONAL REGULATORY PROTEIN"/>
    <property type="match status" value="1"/>
</dbReference>
<gene>
    <name evidence="19" type="ordered locus">Dsui_0150</name>
</gene>
<keyword evidence="4" id="KW-0678">Repressor</keyword>
<dbReference type="Pfam" id="PF00158">
    <property type="entry name" value="Sigma54_activat"/>
    <property type="match status" value="1"/>
</dbReference>
<evidence type="ECO:0000256" key="13">
    <source>
        <dbReference type="ARBA" id="ARBA00023231"/>
    </source>
</evidence>
<comment type="subcellular location">
    <subcellularLocation>
        <location evidence="1">Cytoplasm</location>
    </subcellularLocation>
</comment>
<dbReference type="EMBL" id="CP003153">
    <property type="protein sequence ID" value="AEV24572.1"/>
    <property type="molecule type" value="Genomic_DNA"/>
</dbReference>
<dbReference type="InterPro" id="IPR002078">
    <property type="entry name" value="Sigma_54_int"/>
</dbReference>
<feature type="domain" description="Sigma-54 factor interaction" evidence="17">
    <location>
        <begin position="149"/>
        <end position="378"/>
    </location>
</feature>
<dbReference type="InterPro" id="IPR058031">
    <property type="entry name" value="AAA_lid_NorR"/>
</dbReference>
<keyword evidence="8" id="KW-0902">Two-component regulatory system</keyword>
<dbReference type="CDD" id="cd00009">
    <property type="entry name" value="AAA"/>
    <property type="match status" value="1"/>
</dbReference>
<dbReference type="Gene3D" id="1.10.8.60">
    <property type="match status" value="1"/>
</dbReference>
<dbReference type="SMART" id="SM00382">
    <property type="entry name" value="AAA"/>
    <property type="match status" value="1"/>
</dbReference>
<dbReference type="InterPro" id="IPR002197">
    <property type="entry name" value="HTH_Fis"/>
</dbReference>
<dbReference type="Proteomes" id="UP000005633">
    <property type="component" value="Chromosome"/>
</dbReference>
<dbReference type="eggNOG" id="COG2204">
    <property type="taxonomic scope" value="Bacteria"/>
</dbReference>
<evidence type="ECO:0000256" key="11">
    <source>
        <dbReference type="ARBA" id="ARBA00023159"/>
    </source>
</evidence>
<feature type="domain" description="Response regulatory" evidence="18">
    <location>
        <begin position="9"/>
        <end position="123"/>
    </location>
</feature>
<dbReference type="GO" id="GO:0006355">
    <property type="term" value="P:regulation of DNA-templated transcription"/>
    <property type="evidence" value="ECO:0007669"/>
    <property type="project" value="InterPro"/>
</dbReference>
<evidence type="ECO:0000256" key="3">
    <source>
        <dbReference type="ARBA" id="ARBA00022490"/>
    </source>
</evidence>
<evidence type="ECO:0000256" key="12">
    <source>
        <dbReference type="ARBA" id="ARBA00023163"/>
    </source>
</evidence>
<dbReference type="FunFam" id="3.40.50.300:FF:000006">
    <property type="entry name" value="DNA-binding transcriptional regulator NtrC"/>
    <property type="match status" value="1"/>
</dbReference>
<dbReference type="SUPFAM" id="SSF52172">
    <property type="entry name" value="CheY-like"/>
    <property type="match status" value="1"/>
</dbReference>
<dbReference type="KEGG" id="dsu:Dsui_0150"/>
<dbReference type="PROSITE" id="PS00688">
    <property type="entry name" value="SIGMA54_INTERACT_3"/>
    <property type="match status" value="1"/>
</dbReference>
<evidence type="ECO:0000256" key="7">
    <source>
        <dbReference type="ARBA" id="ARBA00022840"/>
    </source>
</evidence>
<keyword evidence="7" id="KW-0067">ATP-binding</keyword>
<evidence type="ECO:0000256" key="8">
    <source>
        <dbReference type="ARBA" id="ARBA00023012"/>
    </source>
</evidence>
<dbReference type="InterPro" id="IPR003593">
    <property type="entry name" value="AAA+_ATPase"/>
</dbReference>
<protein>
    <recommendedName>
        <fullName evidence="2">DNA-binding transcriptional regulator NtrC</fullName>
    </recommendedName>
    <alternativeName>
        <fullName evidence="14">Nitrogen regulation protein NR(I)</fullName>
    </alternativeName>
    <alternativeName>
        <fullName evidence="15">Nitrogen regulator I</fullName>
    </alternativeName>
</protein>
<dbReference type="InterPro" id="IPR027417">
    <property type="entry name" value="P-loop_NTPase"/>
</dbReference>
<sequence>MAGDRELIHILIVDDDVAICQTLKSHFQKSAFQVSLVNTAEEGINVALSSNIDAIISDIRLPAKGGLDLLREVKAEKPELPIIMITAFHDMEMTVAAMQCGAMDYVPKPIDLPELDAAVSRALFASSRSEHVTGDPLIIGATDVTPTQIVGQSFAMKEVFKTIALVAQSRVTALILGESGTGKELVARAIHNASAEKDMPFIAVNCAALVDSLLESELFGHERGAFTGAVNAHKGKVEQVGEGTLFLDEVAELSPLIQGKLLRILEAREYSPVGSAQVKKSKARFIAATNVDLQARVASGEFREDLFYRLNVASINLPPLRERQGDIPRLIDFLLRKINRDLRKNIRRVSGEAMACLNAFAWPGNVRQLENVLMKAAVMERGDTLTIDRLPPEIRCSRMPISASGIDASIPKNLLSLREMEKNHIVHVLEKTGWHKGQACEILDISRPKLERRINEFNLSPPDRTSGN</sequence>
<name>G8QM56_AZOOP</name>
<dbReference type="GO" id="GO:0005524">
    <property type="term" value="F:ATP binding"/>
    <property type="evidence" value="ECO:0007669"/>
    <property type="project" value="UniProtKB-KW"/>
</dbReference>
<evidence type="ECO:0000256" key="2">
    <source>
        <dbReference type="ARBA" id="ARBA00019059"/>
    </source>
</evidence>
<keyword evidence="9" id="KW-0805">Transcription regulation</keyword>
<dbReference type="Gene3D" id="3.40.50.300">
    <property type="entry name" value="P-loop containing nucleotide triphosphate hydrolases"/>
    <property type="match status" value="1"/>
</dbReference>
<dbReference type="OrthoDB" id="9761705at2"/>
<organism evidence="19 20">
    <name type="scientific">Azospira oryzae (strain ATCC BAA-33 / DSM 13638 / PS)</name>
    <name type="common">Dechlorosoma suillum</name>
    <dbReference type="NCBI Taxonomy" id="640081"/>
    <lineage>
        <taxon>Bacteria</taxon>
        <taxon>Pseudomonadati</taxon>
        <taxon>Pseudomonadota</taxon>
        <taxon>Betaproteobacteria</taxon>
        <taxon>Rhodocyclales</taxon>
        <taxon>Rhodocyclaceae</taxon>
        <taxon>Azospira</taxon>
    </lineage>
</organism>
<evidence type="ECO:0000256" key="5">
    <source>
        <dbReference type="ARBA" id="ARBA00022553"/>
    </source>
</evidence>
<dbReference type="PROSITE" id="PS50110">
    <property type="entry name" value="RESPONSE_REGULATORY"/>
    <property type="match status" value="1"/>
</dbReference>
<proteinExistence type="predicted"/>
<dbReference type="InterPro" id="IPR001789">
    <property type="entry name" value="Sig_transdc_resp-reg_receiver"/>
</dbReference>
<evidence type="ECO:0000256" key="15">
    <source>
        <dbReference type="ARBA" id="ARBA00031910"/>
    </source>
</evidence>
<dbReference type="Pfam" id="PF02954">
    <property type="entry name" value="HTH_8"/>
    <property type="match status" value="1"/>
</dbReference>
<keyword evidence="13" id="KW-0535">Nitrogen fixation</keyword>
<dbReference type="SUPFAM" id="SSF52540">
    <property type="entry name" value="P-loop containing nucleoside triphosphate hydrolases"/>
    <property type="match status" value="1"/>
</dbReference>
<dbReference type="InterPro" id="IPR009057">
    <property type="entry name" value="Homeodomain-like_sf"/>
</dbReference>
<dbReference type="GO" id="GO:0043565">
    <property type="term" value="F:sequence-specific DNA binding"/>
    <property type="evidence" value="ECO:0007669"/>
    <property type="project" value="InterPro"/>
</dbReference>
<keyword evidence="6" id="KW-0547">Nucleotide-binding</keyword>
<evidence type="ECO:0000313" key="19">
    <source>
        <dbReference type="EMBL" id="AEV24572.1"/>
    </source>
</evidence>
<dbReference type="SMART" id="SM00448">
    <property type="entry name" value="REC"/>
    <property type="match status" value="1"/>
</dbReference>
<dbReference type="PROSITE" id="PS50045">
    <property type="entry name" value="SIGMA54_INTERACT_4"/>
    <property type="match status" value="1"/>
</dbReference>
<dbReference type="Gene3D" id="1.10.10.60">
    <property type="entry name" value="Homeodomain-like"/>
    <property type="match status" value="1"/>
</dbReference>
<evidence type="ECO:0000256" key="10">
    <source>
        <dbReference type="ARBA" id="ARBA00023125"/>
    </source>
</evidence>